<gene>
    <name evidence="1" type="ORF">BTF1_16410</name>
</gene>
<evidence type="ECO:0000313" key="1">
    <source>
        <dbReference type="EMBL" id="AFQ27453.1"/>
    </source>
</evidence>
<organism evidence="1 2">
    <name type="scientific">Bacillus thuringiensis HD-789</name>
    <dbReference type="NCBI Taxonomy" id="1217737"/>
    <lineage>
        <taxon>Bacteria</taxon>
        <taxon>Bacillati</taxon>
        <taxon>Bacillota</taxon>
        <taxon>Bacilli</taxon>
        <taxon>Bacillales</taxon>
        <taxon>Bacillaceae</taxon>
        <taxon>Bacillus</taxon>
        <taxon>Bacillus cereus group</taxon>
    </lineage>
</organism>
<accession>A0A9W3JPX8</accession>
<dbReference type="RefSeq" id="WP_000644412.1">
    <property type="nucleotide sequence ID" value="NC_018508.1"/>
</dbReference>
<name>A0A9W3JPX8_BACTU</name>
<dbReference type="NCBIfam" id="NF033495">
    <property type="entry name" value="phage_BC1881"/>
    <property type="match status" value="1"/>
</dbReference>
<protein>
    <submittedName>
        <fullName evidence="1">Phage protein-related protein</fullName>
    </submittedName>
</protein>
<evidence type="ECO:0000313" key="2">
    <source>
        <dbReference type="Proteomes" id="UP000005257"/>
    </source>
</evidence>
<dbReference type="EMBL" id="CP003763">
    <property type="protein sequence ID" value="AFQ27453.1"/>
    <property type="molecule type" value="Genomic_DNA"/>
</dbReference>
<dbReference type="InterPro" id="IPR047901">
    <property type="entry name" value="BC1881-like"/>
</dbReference>
<dbReference type="KEGG" id="btn:BTF1_16410"/>
<sequence>MKAIPTDVLSKELMEREGVISITVKEFEKIEVAGVVVAGPAVILINQIKYISLK</sequence>
<reference evidence="1 2" key="1">
    <citation type="journal article" date="2013" name="Genome Announc.">
        <title>Complete Genome Sequence of Bacillus thuringiensis Serovar Israelensis Strain HD-789.</title>
        <authorList>
            <person name="Doggett N.A."/>
            <person name="Stubben C.J."/>
            <person name="Chertkov O."/>
            <person name="Bruce D.C."/>
            <person name="Detter J.C."/>
            <person name="Johnson S.L."/>
            <person name="Han C.S."/>
        </authorList>
    </citation>
    <scope>NUCLEOTIDE SEQUENCE [LARGE SCALE GENOMIC DNA]</scope>
    <source>
        <strain evidence="1 2">HD-789</strain>
    </source>
</reference>
<dbReference type="AlphaFoldDB" id="A0A9W3JPX8"/>
<proteinExistence type="predicted"/>
<dbReference type="Proteomes" id="UP000005257">
    <property type="component" value="Chromosome"/>
</dbReference>